<feature type="compositionally biased region" description="Gly residues" evidence="1">
    <location>
        <begin position="118"/>
        <end position="132"/>
    </location>
</feature>
<gene>
    <name evidence="3" type="ORF">NDR86_34575</name>
</gene>
<evidence type="ECO:0000256" key="1">
    <source>
        <dbReference type="SAM" id="MobiDB-lite"/>
    </source>
</evidence>
<reference evidence="3" key="1">
    <citation type="submission" date="2022-06" db="EMBL/GenBank/DDBJ databases">
        <title>Novel species in genus nocardia.</title>
        <authorList>
            <person name="Li F."/>
        </authorList>
    </citation>
    <scope>NUCLEOTIDE SEQUENCE</scope>
    <source>
        <strain evidence="3">CDC141</strain>
    </source>
</reference>
<feature type="compositionally biased region" description="Low complexity" evidence="1">
    <location>
        <begin position="85"/>
        <end position="117"/>
    </location>
</feature>
<feature type="chain" id="PRO_5040817272" description="Secreted protein" evidence="2">
    <location>
        <begin position="25"/>
        <end position="138"/>
    </location>
</feature>
<evidence type="ECO:0000256" key="2">
    <source>
        <dbReference type="SAM" id="SignalP"/>
    </source>
</evidence>
<sequence length="138" mass="14330">MRTHVPLGLAAVAILMFAPATALADAPTGPMPGPDRCETIVPLGDVEVVQHQKIDPTAGTSCPVGTVAGYSPAQRAAFDAWWQQVVNQQGSQDEQQSGDQSQQQGQSQQGSNPQAQGQQGGAQQGQQQGGGQQQASIR</sequence>
<proteinExistence type="predicted"/>
<organism evidence="3 4">
    <name type="scientific">Nocardia pulmonis</name>
    <dbReference type="NCBI Taxonomy" id="2951408"/>
    <lineage>
        <taxon>Bacteria</taxon>
        <taxon>Bacillati</taxon>
        <taxon>Actinomycetota</taxon>
        <taxon>Actinomycetes</taxon>
        <taxon>Mycobacteriales</taxon>
        <taxon>Nocardiaceae</taxon>
        <taxon>Nocardia</taxon>
    </lineage>
</organism>
<accession>A0A9X2ED70</accession>
<feature type="region of interest" description="Disordered" evidence="1">
    <location>
        <begin position="85"/>
        <end position="138"/>
    </location>
</feature>
<evidence type="ECO:0000313" key="3">
    <source>
        <dbReference type="EMBL" id="MCM6778622.1"/>
    </source>
</evidence>
<name>A0A9X2ED70_9NOCA</name>
<dbReference type="Proteomes" id="UP001139157">
    <property type="component" value="Unassembled WGS sequence"/>
</dbReference>
<evidence type="ECO:0008006" key="5">
    <source>
        <dbReference type="Google" id="ProtNLM"/>
    </source>
</evidence>
<comment type="caution">
    <text evidence="3">The sequence shown here is derived from an EMBL/GenBank/DDBJ whole genome shotgun (WGS) entry which is preliminary data.</text>
</comment>
<keyword evidence="4" id="KW-1185">Reference proteome</keyword>
<evidence type="ECO:0000313" key="4">
    <source>
        <dbReference type="Proteomes" id="UP001139157"/>
    </source>
</evidence>
<dbReference type="EMBL" id="JAMRXG010000024">
    <property type="protein sequence ID" value="MCM6778622.1"/>
    <property type="molecule type" value="Genomic_DNA"/>
</dbReference>
<feature type="signal peptide" evidence="2">
    <location>
        <begin position="1"/>
        <end position="24"/>
    </location>
</feature>
<protein>
    <recommendedName>
        <fullName evidence="5">Secreted protein</fullName>
    </recommendedName>
</protein>
<keyword evidence="2" id="KW-0732">Signal</keyword>
<dbReference type="AlphaFoldDB" id="A0A9X2ED70"/>
<dbReference type="RefSeq" id="WP_251918130.1">
    <property type="nucleotide sequence ID" value="NZ_JAMRXG010000024.1"/>
</dbReference>